<evidence type="ECO:0000256" key="4">
    <source>
        <dbReference type="ARBA" id="ARBA00022946"/>
    </source>
</evidence>
<dbReference type="GO" id="GO:0005743">
    <property type="term" value="C:mitochondrial inner membrane"/>
    <property type="evidence" value="ECO:0007669"/>
    <property type="project" value="UniProtKB-SubCell"/>
</dbReference>
<evidence type="ECO:0000256" key="2">
    <source>
        <dbReference type="ARBA" id="ARBA00009597"/>
    </source>
</evidence>
<evidence type="ECO:0000313" key="10">
    <source>
        <dbReference type="Proteomes" id="UP001488838"/>
    </source>
</evidence>
<proteinExistence type="inferred from homology"/>
<dbReference type="SUPFAM" id="SSF54427">
    <property type="entry name" value="NTF2-like"/>
    <property type="match status" value="1"/>
</dbReference>
<name>A0AAW0J7R0_MYOGA</name>
<comment type="caution">
    <text evidence="9">The sequence shown here is derived from an EMBL/GenBank/DDBJ whole genome shotgun (WGS) entry which is preliminary data.</text>
</comment>
<dbReference type="Pfam" id="PF04280">
    <property type="entry name" value="Tim44"/>
    <property type="match status" value="1"/>
</dbReference>
<dbReference type="GO" id="GO:0051087">
    <property type="term" value="F:protein-folding chaperone binding"/>
    <property type="evidence" value="ECO:0007669"/>
    <property type="project" value="TreeGrafter"/>
</dbReference>
<feature type="domain" description="Tim44-like" evidence="8">
    <location>
        <begin position="1"/>
        <end position="161"/>
    </location>
</feature>
<dbReference type="InterPro" id="IPR039544">
    <property type="entry name" value="Tim44-like"/>
</dbReference>
<evidence type="ECO:0000256" key="3">
    <source>
        <dbReference type="ARBA" id="ARBA00022792"/>
    </source>
</evidence>
<comment type="similarity">
    <text evidence="2">Belongs to the Tim44 family.</text>
</comment>
<dbReference type="SMART" id="SM00978">
    <property type="entry name" value="Tim44"/>
    <property type="match status" value="1"/>
</dbReference>
<comment type="subcellular location">
    <subcellularLocation>
        <location evidence="1">Mitochondrion inner membrane</location>
    </subcellularLocation>
</comment>
<dbReference type="Proteomes" id="UP001488838">
    <property type="component" value="Unassembled WGS sequence"/>
</dbReference>
<dbReference type="EMBL" id="JBBHLL010000056">
    <property type="protein sequence ID" value="KAK7822812.1"/>
    <property type="molecule type" value="Genomic_DNA"/>
</dbReference>
<keyword evidence="4" id="KW-0809">Transit peptide</keyword>
<gene>
    <name evidence="9" type="ORF">U0070_022751</name>
</gene>
<evidence type="ECO:0000256" key="6">
    <source>
        <dbReference type="ARBA" id="ARBA00023136"/>
    </source>
</evidence>
<sequence length="209" mass="23473">MRCESDIILHILEAMISGELDILRDWCYEATYSQLAHSIQQAKVLCLQFHSRILAISNVDLAMGKMVEQRSVLIFTFQFQMVMVIKNPKGEVAEGDPDKVLHILYLWTLCRDQEVLNPYVAWGHLNPNPRFGSAAHCAVAVLGSLNFVSSLPAEDLSNEQGEDKGKDKSLEGSEANVKMMKPGKARLTQLLNHACRYEERKCDSGGQHQ</sequence>
<dbReference type="PANTHER" id="PTHR10721:SF1">
    <property type="entry name" value="MITOCHONDRIAL IMPORT INNER MEMBRANE TRANSLOCASE SUBUNIT TIM44"/>
    <property type="match status" value="1"/>
</dbReference>
<dbReference type="GO" id="GO:0030150">
    <property type="term" value="P:protein import into mitochondrial matrix"/>
    <property type="evidence" value="ECO:0007669"/>
    <property type="project" value="TreeGrafter"/>
</dbReference>
<evidence type="ECO:0000313" key="9">
    <source>
        <dbReference type="EMBL" id="KAK7822812.1"/>
    </source>
</evidence>
<dbReference type="AlphaFoldDB" id="A0AAW0J7R0"/>
<evidence type="ECO:0000256" key="5">
    <source>
        <dbReference type="ARBA" id="ARBA00023128"/>
    </source>
</evidence>
<dbReference type="InterPro" id="IPR007379">
    <property type="entry name" value="Tim44-like_dom"/>
</dbReference>
<reference evidence="9 10" key="1">
    <citation type="journal article" date="2023" name="bioRxiv">
        <title>Conserved and derived expression patterns and positive selection on dental genes reveal complex evolutionary context of ever-growing rodent molars.</title>
        <authorList>
            <person name="Calamari Z.T."/>
            <person name="Song A."/>
            <person name="Cohen E."/>
            <person name="Akter M."/>
            <person name="Roy R.D."/>
            <person name="Hallikas O."/>
            <person name="Christensen M.M."/>
            <person name="Li P."/>
            <person name="Marangoni P."/>
            <person name="Jernvall J."/>
            <person name="Klein O.D."/>
        </authorList>
    </citation>
    <scope>NUCLEOTIDE SEQUENCE [LARGE SCALE GENOMIC DNA]</scope>
    <source>
        <strain evidence="9">V071</strain>
    </source>
</reference>
<evidence type="ECO:0000259" key="8">
    <source>
        <dbReference type="SMART" id="SM00978"/>
    </source>
</evidence>
<dbReference type="Gene3D" id="3.10.450.240">
    <property type="match status" value="1"/>
</dbReference>
<dbReference type="PANTHER" id="PTHR10721">
    <property type="entry name" value="MITOCHONDRIAL IMPORT INNER MEMBRANE TRANSLOCASE SUBUNIT TIM44"/>
    <property type="match status" value="1"/>
</dbReference>
<evidence type="ECO:0000256" key="7">
    <source>
        <dbReference type="SAM" id="MobiDB-lite"/>
    </source>
</evidence>
<feature type="compositionally biased region" description="Basic and acidic residues" evidence="7">
    <location>
        <begin position="161"/>
        <end position="171"/>
    </location>
</feature>
<keyword evidence="6" id="KW-0472">Membrane</keyword>
<feature type="non-terminal residue" evidence="9">
    <location>
        <position position="209"/>
    </location>
</feature>
<accession>A0AAW0J7R0</accession>
<dbReference type="InterPro" id="IPR032710">
    <property type="entry name" value="NTF2-like_dom_sf"/>
</dbReference>
<keyword evidence="5" id="KW-0496">Mitochondrion</keyword>
<evidence type="ECO:0000256" key="1">
    <source>
        <dbReference type="ARBA" id="ARBA00004273"/>
    </source>
</evidence>
<feature type="region of interest" description="Disordered" evidence="7">
    <location>
        <begin position="156"/>
        <end position="178"/>
    </location>
</feature>
<protein>
    <recommendedName>
        <fullName evidence="8">Tim44-like domain-containing protein</fullName>
    </recommendedName>
</protein>
<keyword evidence="3" id="KW-0999">Mitochondrion inner membrane</keyword>
<keyword evidence="10" id="KW-1185">Reference proteome</keyword>
<organism evidence="9 10">
    <name type="scientific">Myodes glareolus</name>
    <name type="common">Bank vole</name>
    <name type="synonym">Clethrionomys glareolus</name>
    <dbReference type="NCBI Taxonomy" id="447135"/>
    <lineage>
        <taxon>Eukaryota</taxon>
        <taxon>Metazoa</taxon>
        <taxon>Chordata</taxon>
        <taxon>Craniata</taxon>
        <taxon>Vertebrata</taxon>
        <taxon>Euteleostomi</taxon>
        <taxon>Mammalia</taxon>
        <taxon>Eutheria</taxon>
        <taxon>Euarchontoglires</taxon>
        <taxon>Glires</taxon>
        <taxon>Rodentia</taxon>
        <taxon>Myomorpha</taxon>
        <taxon>Muroidea</taxon>
        <taxon>Cricetidae</taxon>
        <taxon>Arvicolinae</taxon>
        <taxon>Myodes</taxon>
    </lineage>
</organism>